<comment type="cofactor">
    <cofactor evidence="1">
        <name>Zn(2+)</name>
        <dbReference type="ChEBI" id="CHEBI:29105"/>
    </cofactor>
</comment>
<evidence type="ECO:0000256" key="4">
    <source>
        <dbReference type="ARBA" id="ARBA00026108"/>
    </source>
</evidence>
<dbReference type="Gene3D" id="3.40.630.10">
    <property type="entry name" value="Zn peptidases"/>
    <property type="match status" value="1"/>
</dbReference>
<comment type="similarity">
    <text evidence="2 5">Belongs to the peptidase M14 family.</text>
</comment>
<sequence>MRLAAVIQNLDKLQNSNDQWNEDETIQVRNCLTKTLQYIRSQDKANRDFLAKNCNNSLNILLRTPKLSEDEKITKLTVDILGDLISSSGSSRLVALVQQGVTQTVFTYVVRFENRSGFLEILLNCFTIITKLAVRDKKVATKARLTGALQVLINLVRERSTYYRSIIPIVHVLKLCSASALNSSYMGKENILVTLMKIVNGCGQKYTMLLKFTLETISVLVKNKNNAARLVGGDALPTLLNLFVFWQKYENTKPRFNAIRKGLLRIFKRVAMLKQARCILNSCGALEILSDIYETSDSNGMLLSLILRRLIPRIKVCSYPVQRYNLPENNDEDDPEVETPLYNISLNWNDVKNYSVFFPELTDFECFADISGPGPNTSTSDDDFEVSTSAFSTAKYDFRVDPEDYSRISKYAKSVDEFNKLAYPDMYGHLRSNDENLLNRKESAFKRRILSDVKRVFDEELMNKLIYNVEELTTTTLSSSSASELGNNDIQRILSERNHGFGSNELEFNSRFESGNLKKVIKIRDYEYDLFLNSDVNTNSHHQWFYFEVRNMSAKTTYTFNLVNFEKLNSQFNFGMQPVLFSVKESLKDGKPMWKRCGTNIFYYKNHYEYQVGSDSRNYFTASFQIEFPFENDVCYLAYHYPYTYTYLRTNLEYWRERSCKNDNIYFRINKLCETLGGNDCPVVTITAPPRTKDSLGLEEFLSRPYIFLSGRVHPGESNASWVMHGLIDYLLSDVAQLVRESFIFKIVPMLNPDGVINGNYRCGLGGEDLNRHWINPTNLQPTIKATKSLIHYLVAVNKKPLVFCDLHGHSRRKNVFLFGCNPKESWISPDVFNPALKDQGWKTLPNLLDYYSPAFSLSNCAFTVERPKEGSARVAVWRQFGIVRSYTMESTYCGFDQGSMKNKQVNTSHLAFMGRIFAECLLKLQDKEKFASSPLDPEEENNAPPNGLGDLDDREDSDLISEEDYDDDFLLEVEDDDDNDNDDDIYLK</sequence>
<dbReference type="InterPro" id="IPR000834">
    <property type="entry name" value="Peptidase_M14"/>
</dbReference>
<keyword evidence="9" id="KW-1185">Reference proteome</keyword>
<dbReference type="GO" id="GO:0006508">
    <property type="term" value="P:proteolysis"/>
    <property type="evidence" value="ECO:0007669"/>
    <property type="project" value="InterPro"/>
</dbReference>
<evidence type="ECO:0000259" key="7">
    <source>
        <dbReference type="PROSITE" id="PS52035"/>
    </source>
</evidence>
<dbReference type="PANTHER" id="PTHR12756">
    <property type="entry name" value="CYTOSOLIC CARBOXYPEPTIDASE"/>
    <property type="match status" value="1"/>
</dbReference>
<protein>
    <recommendedName>
        <fullName evidence="4">tubulin-glutamate carboxypeptidase</fullName>
        <ecNumber evidence="4">3.4.17.24</ecNumber>
    </recommendedName>
</protein>
<dbReference type="InterPro" id="IPR011989">
    <property type="entry name" value="ARM-like"/>
</dbReference>
<dbReference type="InterPro" id="IPR040626">
    <property type="entry name" value="Pepdidase_M14_N"/>
</dbReference>
<evidence type="ECO:0000256" key="3">
    <source>
        <dbReference type="ARBA" id="ARBA00024524"/>
    </source>
</evidence>
<evidence type="ECO:0000256" key="1">
    <source>
        <dbReference type="ARBA" id="ARBA00001947"/>
    </source>
</evidence>
<feature type="region of interest" description="Disordered" evidence="6">
    <location>
        <begin position="932"/>
        <end position="989"/>
    </location>
</feature>
<organism evidence="8 9">
    <name type="scientific">Dimorphilus gyrociliatus</name>
    <dbReference type="NCBI Taxonomy" id="2664684"/>
    <lineage>
        <taxon>Eukaryota</taxon>
        <taxon>Metazoa</taxon>
        <taxon>Spiralia</taxon>
        <taxon>Lophotrochozoa</taxon>
        <taxon>Annelida</taxon>
        <taxon>Polychaeta</taxon>
        <taxon>Polychaeta incertae sedis</taxon>
        <taxon>Dinophilidae</taxon>
        <taxon>Dimorphilus</taxon>
    </lineage>
</organism>
<evidence type="ECO:0000313" key="8">
    <source>
        <dbReference type="EMBL" id="CAD5112848.1"/>
    </source>
</evidence>
<feature type="compositionally biased region" description="Acidic residues" evidence="6">
    <location>
        <begin position="951"/>
        <end position="989"/>
    </location>
</feature>
<accession>A0A7I8V9C3</accession>
<feature type="active site" description="Proton donor/acceptor" evidence="5">
    <location>
        <position position="890"/>
    </location>
</feature>
<evidence type="ECO:0000313" key="9">
    <source>
        <dbReference type="Proteomes" id="UP000549394"/>
    </source>
</evidence>
<dbReference type="PROSITE" id="PS52035">
    <property type="entry name" value="PEPTIDASE_M14"/>
    <property type="match status" value="1"/>
</dbReference>
<evidence type="ECO:0000256" key="6">
    <source>
        <dbReference type="SAM" id="MobiDB-lite"/>
    </source>
</evidence>
<dbReference type="Pfam" id="PF00246">
    <property type="entry name" value="Peptidase_M14"/>
    <property type="match status" value="1"/>
</dbReference>
<evidence type="ECO:0000256" key="5">
    <source>
        <dbReference type="PROSITE-ProRule" id="PRU01379"/>
    </source>
</evidence>
<dbReference type="AlphaFoldDB" id="A0A7I8V9C3"/>
<dbReference type="GO" id="GO:0008270">
    <property type="term" value="F:zinc ion binding"/>
    <property type="evidence" value="ECO:0007669"/>
    <property type="project" value="InterPro"/>
</dbReference>
<dbReference type="SUPFAM" id="SSF48371">
    <property type="entry name" value="ARM repeat"/>
    <property type="match status" value="1"/>
</dbReference>
<dbReference type="EC" id="3.4.17.24" evidence="4"/>
<dbReference type="OrthoDB" id="10253041at2759"/>
<dbReference type="Proteomes" id="UP000549394">
    <property type="component" value="Unassembled WGS sequence"/>
</dbReference>
<gene>
    <name evidence="8" type="ORF">DGYR_LOCUS1918</name>
</gene>
<dbReference type="Pfam" id="PF18027">
    <property type="entry name" value="Pepdidase_M14_N"/>
    <property type="match status" value="1"/>
</dbReference>
<name>A0A7I8V9C3_9ANNE</name>
<feature type="domain" description="Peptidase M14" evidence="7">
    <location>
        <begin position="641"/>
        <end position="926"/>
    </location>
</feature>
<dbReference type="EMBL" id="CAJFCJ010000003">
    <property type="protein sequence ID" value="CAD5112848.1"/>
    <property type="molecule type" value="Genomic_DNA"/>
</dbReference>
<dbReference type="InterPro" id="IPR050821">
    <property type="entry name" value="Cytosolic_carboxypeptidase"/>
</dbReference>
<dbReference type="Pfam" id="PF25571">
    <property type="entry name" value="TPR_CCP1_N"/>
    <property type="match status" value="1"/>
</dbReference>
<dbReference type="GO" id="GO:0004181">
    <property type="term" value="F:metallocarboxypeptidase activity"/>
    <property type="evidence" value="ECO:0007669"/>
    <property type="project" value="InterPro"/>
</dbReference>
<dbReference type="PANTHER" id="PTHR12756:SF11">
    <property type="entry name" value="CYTOSOLIC CARBOXYPEPTIDASE 1"/>
    <property type="match status" value="1"/>
</dbReference>
<evidence type="ECO:0000256" key="2">
    <source>
        <dbReference type="ARBA" id="ARBA00005988"/>
    </source>
</evidence>
<comment type="catalytic activity">
    <reaction evidence="3">
        <text>C-terminal L-alpha-aminoacyl-L-glutamyl-L-glutamyl-[tubulin] + H2O = C-terminal L-alpha-aminoacyl-L-glutamyl-[tubulin] + L-glutamate</text>
        <dbReference type="Rhea" id="RHEA:63792"/>
        <dbReference type="Rhea" id="RHEA-COMP:16435"/>
        <dbReference type="Rhea" id="RHEA-COMP:16436"/>
        <dbReference type="ChEBI" id="CHEBI:15377"/>
        <dbReference type="ChEBI" id="CHEBI:29985"/>
        <dbReference type="ChEBI" id="CHEBI:149555"/>
        <dbReference type="ChEBI" id="CHEBI:149556"/>
        <dbReference type="EC" id="3.4.17.24"/>
    </reaction>
    <physiologicalReaction direction="left-to-right" evidence="3">
        <dbReference type="Rhea" id="RHEA:63793"/>
    </physiologicalReaction>
</comment>
<proteinExistence type="inferred from homology"/>
<reference evidence="8 9" key="1">
    <citation type="submission" date="2020-08" db="EMBL/GenBank/DDBJ databases">
        <authorList>
            <person name="Hejnol A."/>
        </authorList>
    </citation>
    <scope>NUCLEOTIDE SEQUENCE [LARGE SCALE GENOMIC DNA]</scope>
</reference>
<comment type="caution">
    <text evidence="8">The sequence shown here is derived from an EMBL/GenBank/DDBJ whole genome shotgun (WGS) entry which is preliminary data.</text>
</comment>
<dbReference type="Gene3D" id="1.25.10.10">
    <property type="entry name" value="Leucine-rich Repeat Variant"/>
    <property type="match status" value="1"/>
</dbReference>
<dbReference type="Gene3D" id="2.60.40.3120">
    <property type="match status" value="1"/>
</dbReference>
<dbReference type="InterPro" id="IPR016024">
    <property type="entry name" value="ARM-type_fold"/>
</dbReference>
<dbReference type="SUPFAM" id="SSF53187">
    <property type="entry name" value="Zn-dependent exopeptidases"/>
    <property type="match status" value="1"/>
</dbReference>